<dbReference type="InterPro" id="IPR027417">
    <property type="entry name" value="P-loop_NTPase"/>
</dbReference>
<organism evidence="6 7">
    <name type="scientific">Rhizoctonia solani 123E</name>
    <dbReference type="NCBI Taxonomy" id="1423351"/>
    <lineage>
        <taxon>Eukaryota</taxon>
        <taxon>Fungi</taxon>
        <taxon>Dikarya</taxon>
        <taxon>Basidiomycota</taxon>
        <taxon>Agaricomycotina</taxon>
        <taxon>Agaricomycetes</taxon>
        <taxon>Cantharellales</taxon>
        <taxon>Ceratobasidiaceae</taxon>
        <taxon>Rhizoctonia</taxon>
    </lineage>
</organism>
<dbReference type="CDD" id="cd18793">
    <property type="entry name" value="SF2_C_SNF"/>
    <property type="match status" value="1"/>
</dbReference>
<feature type="domain" description="Helicase C-terminal" evidence="5">
    <location>
        <begin position="900"/>
        <end position="1057"/>
    </location>
</feature>
<comment type="caution">
    <text evidence="6">The sequence shown here is derived from an EMBL/GenBank/DDBJ whole genome shotgun (WGS) entry which is preliminary data.</text>
</comment>
<feature type="compositionally biased region" description="Polar residues" evidence="4">
    <location>
        <begin position="1153"/>
        <end position="1170"/>
    </location>
</feature>
<evidence type="ECO:0000256" key="3">
    <source>
        <dbReference type="ARBA" id="ARBA00022840"/>
    </source>
</evidence>
<dbReference type="STRING" id="1423351.A0A074SGD3"/>
<keyword evidence="1" id="KW-0547">Nucleotide-binding</keyword>
<keyword evidence="2" id="KW-0378">Hydrolase</keyword>
<dbReference type="Pfam" id="PF00271">
    <property type="entry name" value="Helicase_C"/>
    <property type="match status" value="1"/>
</dbReference>
<dbReference type="InterPro" id="IPR000330">
    <property type="entry name" value="SNF2_N"/>
</dbReference>
<evidence type="ECO:0000259" key="5">
    <source>
        <dbReference type="PROSITE" id="PS51194"/>
    </source>
</evidence>
<dbReference type="PANTHER" id="PTHR10799">
    <property type="entry name" value="SNF2/RAD54 HELICASE FAMILY"/>
    <property type="match status" value="1"/>
</dbReference>
<protein>
    <submittedName>
        <fullName evidence="6">SNF2 family amino-terminal protein</fullName>
    </submittedName>
</protein>
<evidence type="ECO:0000256" key="2">
    <source>
        <dbReference type="ARBA" id="ARBA00022801"/>
    </source>
</evidence>
<proteinExistence type="predicted"/>
<keyword evidence="7" id="KW-1185">Reference proteome</keyword>
<dbReference type="Gene3D" id="3.40.50.300">
    <property type="entry name" value="P-loop containing nucleotide triphosphate hydrolases"/>
    <property type="match status" value="2"/>
</dbReference>
<evidence type="ECO:0000313" key="7">
    <source>
        <dbReference type="Proteomes" id="UP000027456"/>
    </source>
</evidence>
<dbReference type="Pfam" id="PF00176">
    <property type="entry name" value="SNF2-rel_dom"/>
    <property type="match status" value="1"/>
</dbReference>
<feature type="compositionally biased region" description="Acidic residues" evidence="4">
    <location>
        <begin position="1302"/>
        <end position="1318"/>
    </location>
</feature>
<sequence length="1328" mass="146854">MPLNRGPFGVRPFINNHFRLLCGLRPIQDAEDMSKDVAAHDENDHPYQYSSLSDGFLLSDEGRASLKPKDKKFFTDSARASHSEYLNQALKYALQHRASSASLSGTGKGKGKGKGNARKAEDDNDRLQSCISYAAAKDIPGHALFKGAILAMYNRPDGIMESIADIMKRTSRSPVHAWRDMAFEEPEANPYSLTVKSSKGVLHDLTTQASLELFGTIALTPSTRVPRPPYKPFIQAVLERVWERESRRLNRTLATAVETHDKCKNALEDATNAPTVVNLREASQAMKKYRNLVDITGGEMDESIKNLEASMKNLWAALGYVRDENGSMRRVKATKKVTSMTEDVMDRAYAAYVELHFPLEQDAIEEVTENLAIAMTLEDEVNVDLLGGTQGSDIGVAEYADKSLEEMFRLLGLTATRKIPFTSDELKVQWHQMVAIAVQIKAMFAKKLGGHAQPRLLCDEVGLGKTVEIIGTLCMLVHLIELQQRKLPLIPLLTGHVYFAGNEQIPLLPSIILMPKSLCIQWGLQIIRFTTLGSFRLIDYAKKGCDRISYFQKDGEYDQLVLKAGFPHRVIFLCTFTSIGTEAGETLFRAPTGAAGRESRFRGEPSAISTNNAPDNTVFAQQFLFFSCDELHQLRNATSCQDAATKLSCNSMVRTGATASPVFTGSKDAVASAVILRIPEMIGDEGYALGYELLESQRSRLKEWKARQSEQEVPASPSAFDLDDGNEHAHHDIAKTLLKKSDPRGYKTFFIQQPSIEIIRKTLTPYIIRRTSKSRTPDGNLILDIPDYVESVVWVALKKVENDTLLELYQRLMNEQPKGLQEEMLLSWASFLIDYKHTLFHHKMRSETLAPLEHFWEEWTLENYQELASSKLLATLTILDHYKKYPSASPLFFNRDGTRDLEREANFILPPTSIIPEKPRKILIFIMYHRHTQVTKFLLHLCGHKYLEYNGNQSDVERNQAIKDFETQDDVHVMLLSNVGTTGLNLAFASVVVFLSGLWSAQEGKQTLGRVARPGQIYIVHSYHILAPNTADEILSQYATSKAVMEDELFLQKKQLASKIFHSQDETDSDDSDVEVPFARATRSKVAPRALKGQKQTTDSSELAPPTKAQSKARKRKTPASSKAGAGPAEEVASGSQPKRLKVMQQGSHDDLAQTQSSSVGTDTIHTSVSKVDAPAASKKPQARPKMRERPSAQDRGATSLPSAPGHSEPVLEGTPGITNSIPVASTLSIPAPVAVALFAPPSESADVPLKDLASNVASDAFSISASAVSDGLPAPSDLLDSRLKGTDPGVPFSSTSTDPELSSEYDPDVDVVGDYEESDHLDKGKVD</sequence>
<dbReference type="GO" id="GO:0016787">
    <property type="term" value="F:hydrolase activity"/>
    <property type="evidence" value="ECO:0007669"/>
    <property type="project" value="UniProtKB-KW"/>
</dbReference>
<name>A0A074SGD3_9AGAM</name>
<dbReference type="SMART" id="SM00490">
    <property type="entry name" value="HELICc"/>
    <property type="match status" value="1"/>
</dbReference>
<dbReference type="PROSITE" id="PS51194">
    <property type="entry name" value="HELICASE_CTER"/>
    <property type="match status" value="1"/>
</dbReference>
<evidence type="ECO:0000256" key="1">
    <source>
        <dbReference type="ARBA" id="ARBA00022741"/>
    </source>
</evidence>
<dbReference type="EMBL" id="AZST01000407">
    <property type="protein sequence ID" value="KEP49107.1"/>
    <property type="molecule type" value="Genomic_DNA"/>
</dbReference>
<dbReference type="SUPFAM" id="SSF52540">
    <property type="entry name" value="P-loop containing nucleoside triphosphate hydrolases"/>
    <property type="match status" value="2"/>
</dbReference>
<accession>A0A074SGD3</accession>
<dbReference type="Proteomes" id="UP000027456">
    <property type="component" value="Unassembled WGS sequence"/>
</dbReference>
<keyword evidence="3" id="KW-0067">ATP-binding</keyword>
<dbReference type="OrthoDB" id="3270319at2759"/>
<feature type="region of interest" description="Disordered" evidence="4">
    <location>
        <begin position="101"/>
        <end position="123"/>
    </location>
</feature>
<gene>
    <name evidence="6" type="ORF">V565_107950</name>
</gene>
<reference evidence="6 7" key="1">
    <citation type="submission" date="2013-12" db="EMBL/GenBank/DDBJ databases">
        <authorList>
            <person name="Cubeta M."/>
            <person name="Pakala S."/>
            <person name="Fedorova N."/>
            <person name="Thomas E."/>
            <person name="Dean R."/>
            <person name="Jabaji S."/>
            <person name="Neate S."/>
            <person name="Toda T."/>
            <person name="Tavantzis S."/>
            <person name="Vilgalys R."/>
            <person name="Bharathan N."/>
            <person name="Pakala S."/>
            <person name="Losada L.S."/>
            <person name="Zafar N."/>
            <person name="Nierman W."/>
        </authorList>
    </citation>
    <scope>NUCLEOTIDE SEQUENCE [LARGE SCALE GENOMIC DNA]</scope>
    <source>
        <strain evidence="6 7">123E</strain>
    </source>
</reference>
<dbReference type="InterPro" id="IPR001650">
    <property type="entry name" value="Helicase_C-like"/>
</dbReference>
<dbReference type="HOGENOM" id="CLU_259284_0_0_1"/>
<feature type="region of interest" description="Disordered" evidence="4">
    <location>
        <begin position="1080"/>
        <end position="1223"/>
    </location>
</feature>
<evidence type="ECO:0000313" key="6">
    <source>
        <dbReference type="EMBL" id="KEP49107.1"/>
    </source>
</evidence>
<dbReference type="GO" id="GO:0005524">
    <property type="term" value="F:ATP binding"/>
    <property type="evidence" value="ECO:0007669"/>
    <property type="project" value="InterPro"/>
</dbReference>
<evidence type="ECO:0000256" key="4">
    <source>
        <dbReference type="SAM" id="MobiDB-lite"/>
    </source>
</evidence>
<dbReference type="InterPro" id="IPR049730">
    <property type="entry name" value="SNF2/RAD54-like_C"/>
</dbReference>
<feature type="region of interest" description="Disordered" evidence="4">
    <location>
        <begin position="1268"/>
        <end position="1328"/>
    </location>
</feature>
<feature type="compositionally biased region" description="Basic and acidic residues" evidence="4">
    <location>
        <begin position="1319"/>
        <end position="1328"/>
    </location>
</feature>